<reference evidence="3" key="1">
    <citation type="submission" date="2022-09" db="EMBL/GenBank/DDBJ databases">
        <title>Taxonomy of Curtobacterium flaccumfaciens.</title>
        <authorList>
            <person name="Osdaghi E."/>
            <person name="Taghavi S.M."/>
            <person name="Hamidizade M."/>
            <person name="Abachi H."/>
            <person name="Fazliarab A."/>
            <person name="Baeyen S."/>
            <person name="Portier P."/>
            <person name="Van Vaerenbergh J."/>
            <person name="Jacques M.-A."/>
        </authorList>
    </citation>
    <scope>NUCLEOTIDE SEQUENCE</scope>
    <source>
        <strain evidence="3">AGQB46</strain>
    </source>
</reference>
<evidence type="ECO:0000256" key="1">
    <source>
        <dbReference type="SAM" id="MobiDB-lite"/>
    </source>
</evidence>
<dbReference type="Proteomes" id="UP001062223">
    <property type="component" value="Chromosome"/>
</dbReference>
<feature type="compositionally biased region" description="Gly residues" evidence="1">
    <location>
        <begin position="24"/>
        <end position="34"/>
    </location>
</feature>
<feature type="signal peptide" evidence="2">
    <location>
        <begin position="1"/>
        <end position="19"/>
    </location>
</feature>
<feature type="region of interest" description="Disordered" evidence="1">
    <location>
        <begin position="24"/>
        <end position="54"/>
    </location>
</feature>
<proteinExistence type="predicted"/>
<dbReference type="EMBL" id="CP106879">
    <property type="protein sequence ID" value="UYC80918.1"/>
    <property type="molecule type" value="Genomic_DNA"/>
</dbReference>
<dbReference type="RefSeq" id="WP_262139163.1">
    <property type="nucleotide sequence ID" value="NZ_CP106879.1"/>
</dbReference>
<evidence type="ECO:0000256" key="2">
    <source>
        <dbReference type="SAM" id="SignalP"/>
    </source>
</evidence>
<protein>
    <recommendedName>
        <fullName evidence="5">Lipoprotein</fullName>
    </recommendedName>
</protein>
<dbReference type="AlphaFoldDB" id="A0A9Q9T398"/>
<accession>A0A9Q9T398</accession>
<keyword evidence="2" id="KW-0732">Signal</keyword>
<feature type="chain" id="PRO_5040418132" description="Lipoprotein" evidence="2">
    <location>
        <begin position="20"/>
        <end position="162"/>
    </location>
</feature>
<evidence type="ECO:0000313" key="4">
    <source>
        <dbReference type="Proteomes" id="UP001062223"/>
    </source>
</evidence>
<sequence length="162" mass="16260">MRRTLTALATAGLALTLLAGCSGGDGGSSDGGSSGRDSGSSSAPSASKTAAAAPAQTKAEACSLLENELASFLKEQGSNSAPAEPKARAALIDEFVQRIDSALEKVSNDQVHDTFEDFSGAAKGYSSAIRSGAAEDSTEVTKAQSEVQTTLDQVSAVCPAKS</sequence>
<organism evidence="3 4">
    <name type="scientific">Curtobacterium poinsettiae</name>
    <dbReference type="NCBI Taxonomy" id="159612"/>
    <lineage>
        <taxon>Bacteria</taxon>
        <taxon>Bacillati</taxon>
        <taxon>Actinomycetota</taxon>
        <taxon>Actinomycetes</taxon>
        <taxon>Micrococcales</taxon>
        <taxon>Microbacteriaceae</taxon>
        <taxon>Curtobacterium</taxon>
    </lineage>
</organism>
<evidence type="ECO:0000313" key="3">
    <source>
        <dbReference type="EMBL" id="UYC80918.1"/>
    </source>
</evidence>
<evidence type="ECO:0008006" key="5">
    <source>
        <dbReference type="Google" id="ProtNLM"/>
    </source>
</evidence>
<gene>
    <name evidence="3" type="ORF">OE229_00205</name>
</gene>
<feature type="compositionally biased region" description="Low complexity" evidence="1">
    <location>
        <begin position="35"/>
        <end position="53"/>
    </location>
</feature>
<dbReference type="PROSITE" id="PS51257">
    <property type="entry name" value="PROKAR_LIPOPROTEIN"/>
    <property type="match status" value="1"/>
</dbReference>
<name>A0A9Q9T398_9MICO</name>
<dbReference type="KEGG" id="cpoi:OE229_00205"/>